<keyword evidence="2" id="KW-0597">Phosphoprotein</keyword>
<comment type="caution">
    <text evidence="5">The sequence shown here is derived from an EMBL/GenBank/DDBJ whole genome shotgun (WGS) entry which is preliminary data.</text>
</comment>
<dbReference type="Gene3D" id="2.40.50.1020">
    <property type="entry name" value="LytTr DNA-binding domain"/>
    <property type="match status" value="1"/>
</dbReference>
<dbReference type="InterPro" id="IPR011006">
    <property type="entry name" value="CheY-like_superfamily"/>
</dbReference>
<evidence type="ECO:0000259" key="4">
    <source>
        <dbReference type="PROSITE" id="PS50930"/>
    </source>
</evidence>
<dbReference type="Proteomes" id="UP001206572">
    <property type="component" value="Unassembled WGS sequence"/>
</dbReference>
<sequence length="247" mass="27058">MPTALLAEDEPLLLAELKEALADLWPELAIVAETGDGAATLAALRQHAPDVAFLDINMPKATGLDVARMRPPGTAIVFLTAYGQHALDAFDVGAVDYLVKPLNRGRLLETIERLRCRLDQSATPAAQRAPAAAPVQAPRYLSWIQASVGSMVRVITVDEVIFFQSDAKYTKVATSQVEALIRVPVKDLAAQLDPEEFIQISRGAIVNRRRIEAIYRREGQVEIRLKGRPEVLQVSAGFQSQPALRQM</sequence>
<dbReference type="SUPFAM" id="SSF52172">
    <property type="entry name" value="CheY-like"/>
    <property type="match status" value="1"/>
</dbReference>
<dbReference type="PROSITE" id="PS50930">
    <property type="entry name" value="HTH_LYTTR"/>
    <property type="match status" value="1"/>
</dbReference>
<reference evidence="5 6" key="1">
    <citation type="submission" date="2022-08" db="EMBL/GenBank/DDBJ databases">
        <title>Reclassification of Massilia species as members of the genera Telluria, Duganella, Pseudoduganella, Mokoshia gen. nov. and Zemynaea gen. nov. using orthogonal and non-orthogonal genome-based approaches.</title>
        <authorList>
            <person name="Bowman J.P."/>
        </authorList>
    </citation>
    <scope>NUCLEOTIDE SEQUENCE [LARGE SCALE GENOMIC DNA]</scope>
    <source>
        <strain evidence="5 6">JCM 31661</strain>
    </source>
</reference>
<dbReference type="SMART" id="SM00448">
    <property type="entry name" value="REC"/>
    <property type="match status" value="1"/>
</dbReference>
<name>A0ABT2AJB2_9BURK</name>
<dbReference type="PANTHER" id="PTHR48111">
    <property type="entry name" value="REGULATOR OF RPOS"/>
    <property type="match status" value="1"/>
</dbReference>
<keyword evidence="6" id="KW-1185">Reference proteome</keyword>
<dbReference type="RefSeq" id="WP_258827360.1">
    <property type="nucleotide sequence ID" value="NZ_JANUHA010000004.1"/>
</dbReference>
<evidence type="ECO:0000256" key="1">
    <source>
        <dbReference type="ARBA" id="ARBA00023125"/>
    </source>
</evidence>
<dbReference type="EMBL" id="JANUHA010000004">
    <property type="protein sequence ID" value="MCS0596316.1"/>
    <property type="molecule type" value="Genomic_DNA"/>
</dbReference>
<accession>A0ABT2AJB2</accession>
<evidence type="ECO:0000256" key="2">
    <source>
        <dbReference type="PROSITE-ProRule" id="PRU00169"/>
    </source>
</evidence>
<evidence type="ECO:0000259" key="3">
    <source>
        <dbReference type="PROSITE" id="PS50110"/>
    </source>
</evidence>
<evidence type="ECO:0000313" key="5">
    <source>
        <dbReference type="EMBL" id="MCS0596316.1"/>
    </source>
</evidence>
<feature type="domain" description="Response regulatory" evidence="3">
    <location>
        <begin position="3"/>
        <end position="115"/>
    </location>
</feature>
<dbReference type="InterPro" id="IPR007492">
    <property type="entry name" value="LytTR_DNA-bd_dom"/>
</dbReference>
<keyword evidence="1 5" id="KW-0238">DNA-binding</keyword>
<dbReference type="GO" id="GO:0003677">
    <property type="term" value="F:DNA binding"/>
    <property type="evidence" value="ECO:0007669"/>
    <property type="project" value="UniProtKB-KW"/>
</dbReference>
<gene>
    <name evidence="5" type="ORF">NX780_08130</name>
</gene>
<feature type="domain" description="HTH LytTR-type" evidence="4">
    <location>
        <begin position="144"/>
        <end position="247"/>
    </location>
</feature>
<dbReference type="SMART" id="SM00850">
    <property type="entry name" value="LytTR"/>
    <property type="match status" value="1"/>
</dbReference>
<feature type="modified residue" description="4-aspartylphosphate" evidence="2">
    <location>
        <position position="55"/>
    </location>
</feature>
<dbReference type="Pfam" id="PF04397">
    <property type="entry name" value="LytTR"/>
    <property type="match status" value="1"/>
</dbReference>
<dbReference type="Pfam" id="PF00072">
    <property type="entry name" value="Response_reg"/>
    <property type="match status" value="1"/>
</dbReference>
<evidence type="ECO:0000313" key="6">
    <source>
        <dbReference type="Proteomes" id="UP001206572"/>
    </source>
</evidence>
<dbReference type="PROSITE" id="PS50110">
    <property type="entry name" value="RESPONSE_REGULATORY"/>
    <property type="match status" value="1"/>
</dbReference>
<dbReference type="PANTHER" id="PTHR48111:SF69">
    <property type="entry name" value="RESPONSE REGULATOR RECEIVER"/>
    <property type="match status" value="1"/>
</dbReference>
<dbReference type="InterPro" id="IPR039420">
    <property type="entry name" value="WalR-like"/>
</dbReference>
<organism evidence="5 6">
    <name type="scientific">Massilia agri</name>
    <dbReference type="NCBI Taxonomy" id="1886785"/>
    <lineage>
        <taxon>Bacteria</taxon>
        <taxon>Pseudomonadati</taxon>
        <taxon>Pseudomonadota</taxon>
        <taxon>Betaproteobacteria</taxon>
        <taxon>Burkholderiales</taxon>
        <taxon>Oxalobacteraceae</taxon>
        <taxon>Telluria group</taxon>
        <taxon>Massilia</taxon>
    </lineage>
</organism>
<dbReference type="Gene3D" id="3.40.50.2300">
    <property type="match status" value="1"/>
</dbReference>
<dbReference type="InterPro" id="IPR001789">
    <property type="entry name" value="Sig_transdc_resp-reg_receiver"/>
</dbReference>
<proteinExistence type="predicted"/>
<protein>
    <submittedName>
        <fullName evidence="5">LytTR family DNA-binding domain-containing protein</fullName>
    </submittedName>
</protein>